<evidence type="ECO:0000313" key="1">
    <source>
        <dbReference type="EMBL" id="GBP89649.1"/>
    </source>
</evidence>
<proteinExistence type="predicted"/>
<keyword evidence="2" id="KW-1185">Reference proteome</keyword>
<evidence type="ECO:0000313" key="2">
    <source>
        <dbReference type="Proteomes" id="UP000299102"/>
    </source>
</evidence>
<gene>
    <name evidence="1" type="ORF">EVAR_100321_1</name>
</gene>
<reference evidence="1 2" key="1">
    <citation type="journal article" date="2019" name="Commun. Biol.">
        <title>The bagworm genome reveals a unique fibroin gene that provides high tensile strength.</title>
        <authorList>
            <person name="Kono N."/>
            <person name="Nakamura H."/>
            <person name="Ohtoshi R."/>
            <person name="Tomita M."/>
            <person name="Numata K."/>
            <person name="Arakawa K."/>
        </authorList>
    </citation>
    <scope>NUCLEOTIDE SEQUENCE [LARGE SCALE GENOMIC DNA]</scope>
</reference>
<organism evidence="1 2">
    <name type="scientific">Eumeta variegata</name>
    <name type="common">Bagworm moth</name>
    <name type="synonym">Eumeta japonica</name>
    <dbReference type="NCBI Taxonomy" id="151549"/>
    <lineage>
        <taxon>Eukaryota</taxon>
        <taxon>Metazoa</taxon>
        <taxon>Ecdysozoa</taxon>
        <taxon>Arthropoda</taxon>
        <taxon>Hexapoda</taxon>
        <taxon>Insecta</taxon>
        <taxon>Pterygota</taxon>
        <taxon>Neoptera</taxon>
        <taxon>Endopterygota</taxon>
        <taxon>Lepidoptera</taxon>
        <taxon>Glossata</taxon>
        <taxon>Ditrysia</taxon>
        <taxon>Tineoidea</taxon>
        <taxon>Psychidae</taxon>
        <taxon>Oiketicinae</taxon>
        <taxon>Eumeta</taxon>
    </lineage>
</organism>
<dbReference type="EMBL" id="BGZK01002016">
    <property type="protein sequence ID" value="GBP89649.1"/>
    <property type="molecule type" value="Genomic_DNA"/>
</dbReference>
<comment type="caution">
    <text evidence="1">The sequence shown here is derived from an EMBL/GenBank/DDBJ whole genome shotgun (WGS) entry which is preliminary data.</text>
</comment>
<sequence length="140" mass="16081">MTYCVADSRPRLSQFKILFRIVPNVVNNTDSRETYQTVRSTIHGRSSRRDQKAIKLCTGPDMKSTNTEINSQMKYHANEKQFCPPSSGHWTFTVNREPPPRFPRRTILGQPQETVTHDVTSSSVYRVVGMFHAVTSSFWS</sequence>
<accession>A0A4C1ZRQ2</accession>
<dbReference type="Proteomes" id="UP000299102">
    <property type="component" value="Unassembled WGS sequence"/>
</dbReference>
<name>A0A4C1ZRQ2_EUMVA</name>
<dbReference type="AlphaFoldDB" id="A0A4C1ZRQ2"/>
<protein>
    <submittedName>
        <fullName evidence="1">Uncharacterized protein</fullName>
    </submittedName>
</protein>